<dbReference type="InParanoid" id="A0A2Y9GFY8"/>
<evidence type="ECO:0000256" key="1">
    <source>
        <dbReference type="SAM" id="MobiDB-lite"/>
    </source>
</evidence>
<dbReference type="STRING" id="29088.A0A2Y9GFY8"/>
<keyword evidence="4" id="KW-1185">Reference proteome</keyword>
<keyword evidence="2 5" id="KW-0812">Transmembrane</keyword>
<gene>
    <name evidence="5" type="primary">SECTM1</name>
</gene>
<feature type="signal peptide" evidence="3">
    <location>
        <begin position="1"/>
        <end position="18"/>
    </location>
</feature>
<organism evidence="4 5">
    <name type="scientific">Neomonachus schauinslandi</name>
    <name type="common">Hawaiian monk seal</name>
    <name type="synonym">Monachus schauinslandi</name>
    <dbReference type="NCBI Taxonomy" id="29088"/>
    <lineage>
        <taxon>Eukaryota</taxon>
        <taxon>Metazoa</taxon>
        <taxon>Chordata</taxon>
        <taxon>Craniata</taxon>
        <taxon>Vertebrata</taxon>
        <taxon>Euteleostomi</taxon>
        <taxon>Mammalia</taxon>
        <taxon>Eutheria</taxon>
        <taxon>Laurasiatheria</taxon>
        <taxon>Carnivora</taxon>
        <taxon>Caniformia</taxon>
        <taxon>Pinnipedia</taxon>
        <taxon>Phocidae</taxon>
        <taxon>Monachinae</taxon>
        <taxon>Monachini</taxon>
        <taxon>Neomonachus</taxon>
    </lineage>
</organism>
<dbReference type="KEGG" id="nsu:110572459"/>
<feature type="compositionally biased region" description="Low complexity" evidence="1">
    <location>
        <begin position="34"/>
        <end position="45"/>
    </location>
</feature>
<dbReference type="Proteomes" id="UP000248481">
    <property type="component" value="Chromosome 15"/>
</dbReference>
<dbReference type="GO" id="GO:0006955">
    <property type="term" value="P:immune response"/>
    <property type="evidence" value="ECO:0007669"/>
    <property type="project" value="InterPro"/>
</dbReference>
<dbReference type="GO" id="GO:0016020">
    <property type="term" value="C:membrane"/>
    <property type="evidence" value="ECO:0007669"/>
    <property type="project" value="TreeGrafter"/>
</dbReference>
<dbReference type="CTD" id="6398"/>
<keyword evidence="2" id="KW-1133">Transmembrane helix</keyword>
<feature type="region of interest" description="Disordered" evidence="1">
    <location>
        <begin position="34"/>
        <end position="53"/>
    </location>
</feature>
<evidence type="ECO:0000313" key="4">
    <source>
        <dbReference type="Proteomes" id="UP000248481"/>
    </source>
</evidence>
<accession>A0A2Y9GFY8</accession>
<dbReference type="GO" id="GO:0005125">
    <property type="term" value="F:cytokine activity"/>
    <property type="evidence" value="ECO:0007669"/>
    <property type="project" value="InterPro"/>
</dbReference>
<dbReference type="RefSeq" id="XP_021536429.1">
    <property type="nucleotide sequence ID" value="XM_021680754.1"/>
</dbReference>
<name>A0A2Y9GFY8_NEOSC</name>
<dbReference type="PANTHER" id="PTHR15123">
    <property type="entry name" value="SECRETED AND TRANSMEMBRANE PROTEIN 1"/>
    <property type="match status" value="1"/>
</dbReference>
<evidence type="ECO:0000256" key="3">
    <source>
        <dbReference type="SAM" id="SignalP"/>
    </source>
</evidence>
<protein>
    <submittedName>
        <fullName evidence="5">Secreted and transmembrane protein 1 isoform X1</fullName>
    </submittedName>
</protein>
<evidence type="ECO:0000313" key="5">
    <source>
        <dbReference type="RefSeq" id="XP_021536429.1"/>
    </source>
</evidence>
<dbReference type="AlphaFoldDB" id="A0A2Y9GFY8"/>
<dbReference type="InterPro" id="IPR033231">
    <property type="entry name" value="SECTM1"/>
</dbReference>
<feature type="transmembrane region" description="Helical" evidence="2">
    <location>
        <begin position="191"/>
        <end position="213"/>
    </location>
</feature>
<dbReference type="GeneID" id="110572459"/>
<keyword evidence="3" id="KW-0732">Signal</keyword>
<feature type="chain" id="PRO_5016067889" evidence="3">
    <location>
        <begin position="19"/>
        <end position="232"/>
    </location>
</feature>
<reference evidence="5" key="1">
    <citation type="submission" date="2025-08" db="UniProtKB">
        <authorList>
            <consortium name="RefSeq"/>
        </authorList>
    </citation>
    <scope>IDENTIFICATION</scope>
    <source>
        <tissue evidence="5">Blood</tissue>
    </source>
</reference>
<dbReference type="PANTHER" id="PTHR15123:SF5">
    <property type="entry name" value="SECRETED AND TRANSMEMBRANE PROTEIN 1"/>
    <property type="match status" value="1"/>
</dbReference>
<proteinExistence type="predicted"/>
<sequence>MLWTILLAASLSAQNGRAGDLPCGSGCAHLAQDPGDGEAAAGPAETQPHSQWDNPICTEGVVSVSRGERAVMACNISNPFLSVAIYLSSHGKNFKPVLSMRPPGCFCQGGWRLQVQGSVAQLVIDDASHTQAGSYKWYLQGLQRNIRVTTLNVSGAESQDLKVRGRPLFTHPYSRCPETPCPSKAGDQFRVAPVVISIIASLVFLVVIVLVCTRGRLPYSHQKCSGPQERWL</sequence>
<keyword evidence="2" id="KW-0472">Membrane</keyword>
<evidence type="ECO:0000256" key="2">
    <source>
        <dbReference type="SAM" id="Phobius"/>
    </source>
</evidence>